<protein>
    <submittedName>
        <fullName evidence="2">Uncharacterized protein</fullName>
    </submittedName>
</protein>
<feature type="chain" id="PRO_5040435099" evidence="1">
    <location>
        <begin position="20"/>
        <end position="122"/>
    </location>
</feature>
<dbReference type="Proteomes" id="UP001142055">
    <property type="component" value="Chromosome 2"/>
</dbReference>
<comment type="caution">
    <text evidence="2">The sequence shown here is derived from an EMBL/GenBank/DDBJ whole genome shotgun (WGS) entry which is preliminary data.</text>
</comment>
<accession>A0A9Q0M8I4</accession>
<dbReference type="EMBL" id="JAPWDV010000002">
    <property type="protein sequence ID" value="KAJ6219662.1"/>
    <property type="molecule type" value="Genomic_DNA"/>
</dbReference>
<proteinExistence type="predicted"/>
<name>A0A9Q0M8I4_BLOTA</name>
<keyword evidence="1" id="KW-0732">Signal</keyword>
<organism evidence="2 3">
    <name type="scientific">Blomia tropicalis</name>
    <name type="common">Mite</name>
    <dbReference type="NCBI Taxonomy" id="40697"/>
    <lineage>
        <taxon>Eukaryota</taxon>
        <taxon>Metazoa</taxon>
        <taxon>Ecdysozoa</taxon>
        <taxon>Arthropoda</taxon>
        <taxon>Chelicerata</taxon>
        <taxon>Arachnida</taxon>
        <taxon>Acari</taxon>
        <taxon>Acariformes</taxon>
        <taxon>Sarcoptiformes</taxon>
        <taxon>Astigmata</taxon>
        <taxon>Glycyphagoidea</taxon>
        <taxon>Echimyopodidae</taxon>
        <taxon>Blomia</taxon>
    </lineage>
</organism>
<evidence type="ECO:0000313" key="3">
    <source>
        <dbReference type="Proteomes" id="UP001142055"/>
    </source>
</evidence>
<dbReference type="AlphaFoldDB" id="A0A9Q0M8I4"/>
<reference evidence="2" key="1">
    <citation type="submission" date="2022-12" db="EMBL/GenBank/DDBJ databases">
        <title>Genome assemblies of Blomia tropicalis.</title>
        <authorList>
            <person name="Cui Y."/>
        </authorList>
    </citation>
    <scope>NUCLEOTIDE SEQUENCE</scope>
    <source>
        <tissue evidence="2">Adult mites</tissue>
    </source>
</reference>
<evidence type="ECO:0000313" key="2">
    <source>
        <dbReference type="EMBL" id="KAJ6219662.1"/>
    </source>
</evidence>
<keyword evidence="3" id="KW-1185">Reference proteome</keyword>
<feature type="signal peptide" evidence="1">
    <location>
        <begin position="1"/>
        <end position="19"/>
    </location>
</feature>
<sequence length="122" mass="13542">MKSIIFLLVVAIGIASVHSNNDEVGTDQLFLRILKLVLPAIQKDILHSENALRAIDADFTKKQTPEGILFDAVAKVDKLDCKVEAPTCKAIKHYTCNLRILGKPGKLSRENLVIQKAECQQF</sequence>
<evidence type="ECO:0000256" key="1">
    <source>
        <dbReference type="SAM" id="SignalP"/>
    </source>
</evidence>
<gene>
    <name evidence="2" type="ORF">RDWZM_005474</name>
</gene>